<gene>
    <name evidence="1" type="ORF">RM528_25825</name>
</gene>
<name>A0ABU2QLB9_9ACTN</name>
<organism evidence="1 2">
    <name type="scientific">Streptomyces edwardsiae</name>
    <dbReference type="NCBI Taxonomy" id="3075527"/>
    <lineage>
        <taxon>Bacteria</taxon>
        <taxon>Bacillati</taxon>
        <taxon>Actinomycetota</taxon>
        <taxon>Actinomycetes</taxon>
        <taxon>Kitasatosporales</taxon>
        <taxon>Streptomycetaceae</taxon>
        <taxon>Streptomyces</taxon>
    </lineage>
</organism>
<proteinExistence type="predicted"/>
<accession>A0ABU2QLB9</accession>
<comment type="caution">
    <text evidence="1">The sequence shown here is derived from an EMBL/GenBank/DDBJ whole genome shotgun (WGS) entry which is preliminary data.</text>
</comment>
<dbReference type="Proteomes" id="UP001180503">
    <property type="component" value="Unassembled WGS sequence"/>
</dbReference>
<evidence type="ECO:0000313" key="1">
    <source>
        <dbReference type="EMBL" id="MDT0405263.1"/>
    </source>
</evidence>
<dbReference type="EMBL" id="JAVRFB010000023">
    <property type="protein sequence ID" value="MDT0405263.1"/>
    <property type="molecule type" value="Genomic_DNA"/>
</dbReference>
<reference evidence="2" key="1">
    <citation type="submission" date="2023-07" db="EMBL/GenBank/DDBJ databases">
        <title>30 novel species of actinomycetes from the DSMZ collection.</title>
        <authorList>
            <person name="Nouioui I."/>
        </authorList>
    </citation>
    <scope>NUCLEOTIDE SEQUENCE [LARGE SCALE GENOMIC DNA]</scope>
    <source>
        <strain evidence="2">DSM 41635</strain>
    </source>
</reference>
<sequence>MNVSLKDSASALSALEPTALMDWRTPAWWQAAAKARLVYWAS</sequence>
<protein>
    <submittedName>
        <fullName evidence="1">Uncharacterized protein</fullName>
    </submittedName>
</protein>
<dbReference type="RefSeq" id="WP_267883078.1">
    <property type="nucleotide sequence ID" value="NZ_JAVRFB010000023.1"/>
</dbReference>
<evidence type="ECO:0000313" key="2">
    <source>
        <dbReference type="Proteomes" id="UP001180503"/>
    </source>
</evidence>